<feature type="region of interest" description="Disordered" evidence="1">
    <location>
        <begin position="44"/>
        <end position="134"/>
    </location>
</feature>
<name>A0A482JCH2_9CAUD</name>
<sequence>MAIKPKKRNANADHIAALKAKRDLYARAGKDTTSLDAQLARFNAKPAAPVATPVVNTPAPEAKDGSDSGSAPATPPAATPEPPGGDQVENKALDRDDEENAKAKAQQENKALPQSRPAGPSHKPGQRNHPGRKG</sequence>
<accession>A0A482JCH2</accession>
<gene>
    <name evidence="2" type="primary">14</name>
    <name evidence="2" type="ORF">SEA_TYPHA_14</name>
</gene>
<evidence type="ECO:0000256" key="1">
    <source>
        <dbReference type="SAM" id="MobiDB-lite"/>
    </source>
</evidence>
<keyword evidence="3" id="KW-1185">Reference proteome</keyword>
<feature type="compositionally biased region" description="Basic residues" evidence="1">
    <location>
        <begin position="124"/>
        <end position="134"/>
    </location>
</feature>
<proteinExistence type="predicted"/>
<feature type="compositionally biased region" description="Pro residues" evidence="1">
    <location>
        <begin position="73"/>
        <end position="83"/>
    </location>
</feature>
<feature type="compositionally biased region" description="Basic and acidic residues" evidence="1">
    <location>
        <begin position="88"/>
        <end position="107"/>
    </location>
</feature>
<organism evidence="2 3">
    <name type="scientific">Mycobacterium phage Typha</name>
    <dbReference type="NCBI Taxonomy" id="2517971"/>
    <lineage>
        <taxon>Viruses</taxon>
        <taxon>Duplodnaviria</taxon>
        <taxon>Heunggongvirae</taxon>
        <taxon>Uroviricota</taxon>
        <taxon>Caudoviricetes</taxon>
        <taxon>Typhavirus</taxon>
        <taxon>Typhavirus typha</taxon>
    </lineage>
</organism>
<feature type="compositionally biased region" description="Low complexity" evidence="1">
    <location>
        <begin position="44"/>
        <end position="60"/>
    </location>
</feature>
<dbReference type="EMBL" id="MK494099">
    <property type="protein sequence ID" value="QBP29671.1"/>
    <property type="molecule type" value="Genomic_DNA"/>
</dbReference>
<protein>
    <recommendedName>
        <fullName evidence="4">Head-to-tail connector protein</fullName>
    </recommendedName>
</protein>
<evidence type="ECO:0008006" key="4">
    <source>
        <dbReference type="Google" id="ProtNLM"/>
    </source>
</evidence>
<dbReference type="KEGG" id="vg:63743003"/>
<dbReference type="GeneID" id="63743003"/>
<dbReference type="RefSeq" id="YP_010049683.1">
    <property type="nucleotide sequence ID" value="NC_054393.1"/>
</dbReference>
<reference evidence="2 3" key="1">
    <citation type="submission" date="2019-02" db="EMBL/GenBank/DDBJ databases">
        <authorList>
            <person name="Kanzanas C."/>
            <person name="Smith M.A."/>
            <person name="Zack K.M."/>
            <person name="Garlena R.A."/>
            <person name="Russell D.A."/>
            <person name="Pope W.H."/>
            <person name="Jacobs-Sera D."/>
            <person name="Hatfull G.F."/>
        </authorList>
    </citation>
    <scope>NUCLEOTIDE SEQUENCE [LARGE SCALE GENOMIC DNA]</scope>
</reference>
<dbReference type="Proteomes" id="UP000294565">
    <property type="component" value="Segment"/>
</dbReference>
<evidence type="ECO:0000313" key="2">
    <source>
        <dbReference type="EMBL" id="QBP29671.1"/>
    </source>
</evidence>
<evidence type="ECO:0000313" key="3">
    <source>
        <dbReference type="Proteomes" id="UP000294565"/>
    </source>
</evidence>